<reference evidence="1 2" key="1">
    <citation type="submission" date="2020-06" db="EMBL/GenBank/DDBJ databases">
        <title>NJ-3-1, isolated from saline soil.</title>
        <authorList>
            <person name="Cui H.L."/>
            <person name="Shi X."/>
        </authorList>
    </citation>
    <scope>NUCLEOTIDE SEQUENCE [LARGE SCALE GENOMIC DNA]</scope>
    <source>
        <strain evidence="1 2">NJ-3-1</strain>
    </source>
</reference>
<sequence>MARPELPMLPDGTGLRFQHLEANGFEYIATVEDGRIVDPHGDRRSPSGAAREVDKIIRPDEWHDSWNGWDDWEWFAEDGWEPIRSLQDTY</sequence>
<dbReference type="KEGG" id="halu:HUG12_10040"/>
<dbReference type="OrthoDB" id="350004at2157"/>
<dbReference type="Proteomes" id="UP000509626">
    <property type="component" value="Chromosome"/>
</dbReference>
<dbReference type="AlphaFoldDB" id="A0A7D5LAS7"/>
<dbReference type="RefSeq" id="WP_179268632.1">
    <property type="nucleotide sequence ID" value="NZ_CP058579.1"/>
</dbReference>
<name>A0A7D5LAS7_9EURY</name>
<organism evidence="1 2">
    <name type="scientific">Halorarum salinum</name>
    <dbReference type="NCBI Taxonomy" id="2743089"/>
    <lineage>
        <taxon>Archaea</taxon>
        <taxon>Methanobacteriati</taxon>
        <taxon>Methanobacteriota</taxon>
        <taxon>Stenosarchaea group</taxon>
        <taxon>Halobacteria</taxon>
        <taxon>Halobacteriales</taxon>
        <taxon>Haloferacaceae</taxon>
        <taxon>Halorarum</taxon>
    </lineage>
</organism>
<evidence type="ECO:0000313" key="2">
    <source>
        <dbReference type="Proteomes" id="UP000509626"/>
    </source>
</evidence>
<proteinExistence type="predicted"/>
<accession>A0A7D5LAS7</accession>
<gene>
    <name evidence="1" type="ORF">HUG12_10040</name>
</gene>
<evidence type="ECO:0000313" key="1">
    <source>
        <dbReference type="EMBL" id="QLG62047.1"/>
    </source>
</evidence>
<dbReference type="GeneID" id="56037801"/>
<keyword evidence="2" id="KW-1185">Reference proteome</keyword>
<dbReference type="EMBL" id="CP058579">
    <property type="protein sequence ID" value="QLG62047.1"/>
    <property type="molecule type" value="Genomic_DNA"/>
</dbReference>
<protein>
    <submittedName>
        <fullName evidence="1">Uncharacterized protein</fullName>
    </submittedName>
</protein>